<accession>A0ABZ1K8A6</accession>
<feature type="coiled-coil region" evidence="1">
    <location>
        <begin position="101"/>
        <end position="131"/>
    </location>
</feature>
<evidence type="ECO:0000313" key="3">
    <source>
        <dbReference type="EMBL" id="WTP67156.1"/>
    </source>
</evidence>
<dbReference type="EMBL" id="CP108135">
    <property type="protein sequence ID" value="WTP67156.1"/>
    <property type="molecule type" value="Genomic_DNA"/>
</dbReference>
<sequence length="162" mass="18459">MNRNGKHPGKTPHRRKAHRGDTTKNSRGYRVTGSWNERPDRPAVKPTQDRKARDRMARDMAEQGAYVIVEEHVAYGMWRTLYEVDGPALLAERTAAEEAEADRLARDRAAVEHQAAELEAARRRRDRLALEASTYARALMSAPAIVRPENRQRARHITGAQR</sequence>
<feature type="compositionally biased region" description="Basic and acidic residues" evidence="2">
    <location>
        <begin position="37"/>
        <end position="57"/>
    </location>
</feature>
<keyword evidence="1" id="KW-0175">Coiled coil</keyword>
<proteinExistence type="predicted"/>
<evidence type="ECO:0000313" key="4">
    <source>
        <dbReference type="Proteomes" id="UP001622496"/>
    </source>
</evidence>
<evidence type="ECO:0000256" key="1">
    <source>
        <dbReference type="SAM" id="Coils"/>
    </source>
</evidence>
<dbReference type="RefSeq" id="WP_406188398.1">
    <property type="nucleotide sequence ID" value="NZ_CP108135.1"/>
</dbReference>
<dbReference type="Proteomes" id="UP001622496">
    <property type="component" value="Chromosome"/>
</dbReference>
<name>A0ABZ1K8A6_9ACTN</name>
<keyword evidence="4" id="KW-1185">Reference proteome</keyword>
<protein>
    <submittedName>
        <fullName evidence="3">Uncharacterized protein</fullName>
    </submittedName>
</protein>
<evidence type="ECO:0000256" key="2">
    <source>
        <dbReference type="SAM" id="MobiDB-lite"/>
    </source>
</evidence>
<reference evidence="3 4" key="1">
    <citation type="submission" date="2022-10" db="EMBL/GenBank/DDBJ databases">
        <title>The complete genomes of actinobacterial strains from the NBC collection.</title>
        <authorList>
            <person name="Joergensen T.S."/>
            <person name="Alvarez Arevalo M."/>
            <person name="Sterndorff E.B."/>
            <person name="Faurdal D."/>
            <person name="Vuksanovic O."/>
            <person name="Mourched A.-S."/>
            <person name="Charusanti P."/>
            <person name="Shaw S."/>
            <person name="Blin K."/>
            <person name="Weber T."/>
        </authorList>
    </citation>
    <scope>NUCLEOTIDE SEQUENCE [LARGE SCALE GENOMIC DNA]</scope>
    <source>
        <strain evidence="3 4">NBC_00185</strain>
    </source>
</reference>
<feature type="compositionally biased region" description="Basic residues" evidence="2">
    <location>
        <begin position="1"/>
        <end position="18"/>
    </location>
</feature>
<feature type="region of interest" description="Disordered" evidence="2">
    <location>
        <begin position="1"/>
        <end position="57"/>
    </location>
</feature>
<organism evidence="3 4">
    <name type="scientific">[Kitasatospora] papulosa</name>
    <dbReference type="NCBI Taxonomy" id="1464011"/>
    <lineage>
        <taxon>Bacteria</taxon>
        <taxon>Bacillati</taxon>
        <taxon>Actinomycetota</taxon>
        <taxon>Actinomycetes</taxon>
        <taxon>Kitasatosporales</taxon>
        <taxon>Streptomycetaceae</taxon>
        <taxon>Streptomyces</taxon>
    </lineage>
</organism>
<gene>
    <name evidence="3" type="ORF">OG560_17725</name>
</gene>